<organism evidence="4 5">
    <name type="scientific">Pinctada imbricata</name>
    <name type="common">Atlantic pearl-oyster</name>
    <name type="synonym">Pinctada martensii</name>
    <dbReference type="NCBI Taxonomy" id="66713"/>
    <lineage>
        <taxon>Eukaryota</taxon>
        <taxon>Metazoa</taxon>
        <taxon>Spiralia</taxon>
        <taxon>Lophotrochozoa</taxon>
        <taxon>Mollusca</taxon>
        <taxon>Bivalvia</taxon>
        <taxon>Autobranchia</taxon>
        <taxon>Pteriomorphia</taxon>
        <taxon>Pterioida</taxon>
        <taxon>Pterioidea</taxon>
        <taxon>Pteriidae</taxon>
        <taxon>Pinctada</taxon>
    </lineage>
</organism>
<accession>A0AA89BV46</accession>
<dbReference type="InterPro" id="IPR046906">
    <property type="entry name" value="Mab-21_HhH/H2TH-like"/>
</dbReference>
<dbReference type="EMBL" id="VSWD01000014">
    <property type="protein sequence ID" value="KAK3083448.1"/>
    <property type="molecule type" value="Genomic_DNA"/>
</dbReference>
<evidence type="ECO:0008006" key="6">
    <source>
        <dbReference type="Google" id="ProtNLM"/>
    </source>
</evidence>
<dbReference type="Proteomes" id="UP001186944">
    <property type="component" value="Unassembled WGS sequence"/>
</dbReference>
<evidence type="ECO:0000259" key="2">
    <source>
        <dbReference type="Pfam" id="PF03281"/>
    </source>
</evidence>
<comment type="caution">
    <text evidence="4">The sequence shown here is derived from an EMBL/GenBank/DDBJ whole genome shotgun (WGS) entry which is preliminary data.</text>
</comment>
<dbReference type="Pfam" id="PF20266">
    <property type="entry name" value="Mab-21_C"/>
    <property type="match status" value="1"/>
</dbReference>
<evidence type="ECO:0000313" key="5">
    <source>
        <dbReference type="Proteomes" id="UP001186944"/>
    </source>
</evidence>
<dbReference type="PANTHER" id="PTHR10656">
    <property type="entry name" value="CELL FATE DETERMINING PROTEIN MAB21-RELATED"/>
    <property type="match status" value="1"/>
</dbReference>
<feature type="domain" description="Mab-21-like HhH/H2TH-like" evidence="3">
    <location>
        <begin position="248"/>
        <end position="317"/>
    </location>
</feature>
<dbReference type="InterPro" id="IPR046903">
    <property type="entry name" value="Mab-21-like_nuc_Trfase"/>
</dbReference>
<evidence type="ECO:0000256" key="1">
    <source>
        <dbReference type="ARBA" id="ARBA00008307"/>
    </source>
</evidence>
<dbReference type="InterPro" id="IPR024810">
    <property type="entry name" value="MAB21L/cGLR"/>
</dbReference>
<keyword evidence="5" id="KW-1185">Reference proteome</keyword>
<dbReference type="AlphaFoldDB" id="A0AA89BV46"/>
<feature type="domain" description="Mab-21-like nucleotidyltransferase" evidence="2">
    <location>
        <begin position="146"/>
        <end position="219"/>
    </location>
</feature>
<comment type="similarity">
    <text evidence="1">Belongs to the mab-21 family.</text>
</comment>
<name>A0AA89BV46_PINIB</name>
<proteinExistence type="inferred from homology"/>
<gene>
    <name evidence="4" type="ORF">FSP39_022947</name>
</gene>
<evidence type="ECO:0000313" key="4">
    <source>
        <dbReference type="EMBL" id="KAK3083448.1"/>
    </source>
</evidence>
<evidence type="ECO:0000259" key="3">
    <source>
        <dbReference type="Pfam" id="PF20266"/>
    </source>
</evidence>
<dbReference type="SMART" id="SM01265">
    <property type="entry name" value="Mab-21"/>
    <property type="match status" value="1"/>
</dbReference>
<dbReference type="Pfam" id="PF03281">
    <property type="entry name" value="Mab-21"/>
    <property type="match status" value="1"/>
</dbReference>
<sequence length="657" mass="75656">MDIASRLSMLFGTEEHVHMRRQLTLLREEIINIVAPQGLFRFICSGSLGEGVHYPPSDDDFMSCNNRTLVVKTYMEALQSGGLLMVPSENSPGYCLLFDINPSRRENVIQVINGMPFLSSLLFKQDSLLGGQSIHGPCQSQELGGYEYDFAQCFRCSFWPDVAKSWAIRIRPNGWPSLDMIQNILRDGCHVVPVGDPDSSFRDHEWRISFSVAERNLMHSLNHAQFLMYNILRLCLKRVLNIMVPGVLCSYFIKTTIFYTVENTSVQLWQFDNIETCFKTCLSVLYDYVDQGNCPNYFIPEYNMIKRKVNDGNRQPVLNIIRFLHTVGIIGTIHICKEEIISDENLTLARIELKLDENFMRCDHFRIAIRFVTIISYILSKTEHISIAPLLCKISRLLRRHFTGVQSYIFRIGIVSCCKIMMNNLLNGNERNKNNYFLHSSIKCLLRIGYNVDVTTGKLTAATYMYLLGKTKSALSHIRRLLSEYPPYAIDNSPSDIKQSTYMDTMCSRRYTMDHKIRHSWAPPFAFHHELLNAYPLALQILISTLEQYTLCTLTYTYLLESLCYIQLQNSTAVKKSTRCLLYLMDDPYYDHKENITTEVNMCVGIIKYVQGDSQSACRWLGSAYTMKDNLLPPYNESLGRSAVIYIACMLNKLFYS</sequence>
<dbReference type="PANTHER" id="PTHR10656:SF69">
    <property type="entry name" value="MAB-21-LIKE HHH_H2TH-LIKE DOMAIN-CONTAINING PROTEIN"/>
    <property type="match status" value="1"/>
</dbReference>
<protein>
    <recommendedName>
        <fullName evidence="6">Cyclic GMP-AMP synthase</fullName>
    </recommendedName>
</protein>
<reference evidence="4" key="1">
    <citation type="submission" date="2019-08" db="EMBL/GenBank/DDBJ databases">
        <title>The improved chromosome-level genome for the pearl oyster Pinctada fucata martensii using PacBio sequencing and Hi-C.</title>
        <authorList>
            <person name="Zheng Z."/>
        </authorList>
    </citation>
    <scope>NUCLEOTIDE SEQUENCE</scope>
    <source>
        <strain evidence="4">ZZ-2019</strain>
        <tissue evidence="4">Adductor muscle</tissue>
    </source>
</reference>
<dbReference type="Gene3D" id="1.10.1410.40">
    <property type="match status" value="1"/>
</dbReference>